<dbReference type="AlphaFoldDB" id="A0AA35TX95"/>
<organism evidence="1 2">
    <name type="scientific">Geodia barretti</name>
    <name type="common">Barrett's horny sponge</name>
    <dbReference type="NCBI Taxonomy" id="519541"/>
    <lineage>
        <taxon>Eukaryota</taxon>
        <taxon>Metazoa</taxon>
        <taxon>Porifera</taxon>
        <taxon>Demospongiae</taxon>
        <taxon>Heteroscleromorpha</taxon>
        <taxon>Tetractinellida</taxon>
        <taxon>Astrophorina</taxon>
        <taxon>Geodiidae</taxon>
        <taxon>Geodia</taxon>
    </lineage>
</organism>
<name>A0AA35TX95_GEOBA</name>
<keyword evidence="2" id="KW-1185">Reference proteome</keyword>
<accession>A0AA35TX95</accession>
<protein>
    <submittedName>
        <fullName evidence="1">Uncharacterized protein</fullName>
    </submittedName>
</protein>
<dbReference type="Proteomes" id="UP001174909">
    <property type="component" value="Unassembled WGS sequence"/>
</dbReference>
<evidence type="ECO:0000313" key="1">
    <source>
        <dbReference type="EMBL" id="CAI8055577.1"/>
    </source>
</evidence>
<gene>
    <name evidence="1" type="ORF">GBAR_LOCUS30323</name>
</gene>
<dbReference type="EMBL" id="CASHTH010004284">
    <property type="protein sequence ID" value="CAI8055577.1"/>
    <property type="molecule type" value="Genomic_DNA"/>
</dbReference>
<comment type="caution">
    <text evidence="1">The sequence shown here is derived from an EMBL/GenBank/DDBJ whole genome shotgun (WGS) entry which is preliminary data.</text>
</comment>
<proteinExistence type="predicted"/>
<sequence>MGPLSNSDSKSVVPARSVCLPLLCRHPPPQPQLPPHNFTAKLFQTARRVGEAKVD</sequence>
<evidence type="ECO:0000313" key="2">
    <source>
        <dbReference type="Proteomes" id="UP001174909"/>
    </source>
</evidence>
<reference evidence="1" key="1">
    <citation type="submission" date="2023-03" db="EMBL/GenBank/DDBJ databases">
        <authorList>
            <person name="Steffen K."/>
            <person name="Cardenas P."/>
        </authorList>
    </citation>
    <scope>NUCLEOTIDE SEQUENCE</scope>
</reference>